<sequence>MSSGLTSLLTLLSSKSPKNSTGELPLYTRPSTESKPASDPAQSQIPPTTEQKSIYLLLCYNEGRYVVRLLHLDLVKLQTKSYSDLFNLLFAQYKQMRGDFFASLSLRTLTSIKFAHFEAHKNELVDVRKHDDIPLPQHPEYRYNPVPPELIPPVGERYMVRSLAKLLPLSNSSQMHLFHTPSHAGEPSFCLSRFLKKFKEKLLYNGTVNPGWGLQFIED</sequence>
<organism evidence="2 3">
    <name type="scientific">Cudoniella acicularis</name>
    <dbReference type="NCBI Taxonomy" id="354080"/>
    <lineage>
        <taxon>Eukaryota</taxon>
        <taxon>Fungi</taxon>
        <taxon>Dikarya</taxon>
        <taxon>Ascomycota</taxon>
        <taxon>Pezizomycotina</taxon>
        <taxon>Leotiomycetes</taxon>
        <taxon>Helotiales</taxon>
        <taxon>Tricladiaceae</taxon>
        <taxon>Cudoniella</taxon>
    </lineage>
</organism>
<protein>
    <submittedName>
        <fullName evidence="2">Uncharacterized protein</fullName>
    </submittedName>
</protein>
<evidence type="ECO:0000313" key="2">
    <source>
        <dbReference type="EMBL" id="KAF4624031.1"/>
    </source>
</evidence>
<dbReference type="EMBL" id="JAAMPI010001795">
    <property type="protein sequence ID" value="KAF4624031.1"/>
    <property type="molecule type" value="Genomic_DNA"/>
</dbReference>
<name>A0A8H4R772_9HELO</name>
<dbReference type="OrthoDB" id="9988102at2759"/>
<gene>
    <name evidence="2" type="ORF">G7Y89_g14145</name>
</gene>
<evidence type="ECO:0000313" key="3">
    <source>
        <dbReference type="Proteomes" id="UP000566819"/>
    </source>
</evidence>
<dbReference type="AlphaFoldDB" id="A0A8H4R772"/>
<evidence type="ECO:0000256" key="1">
    <source>
        <dbReference type="SAM" id="MobiDB-lite"/>
    </source>
</evidence>
<reference evidence="2 3" key="1">
    <citation type="submission" date="2020-03" db="EMBL/GenBank/DDBJ databases">
        <title>Draft Genome Sequence of Cudoniella acicularis.</title>
        <authorList>
            <person name="Buettner E."/>
            <person name="Kellner H."/>
        </authorList>
    </citation>
    <scope>NUCLEOTIDE SEQUENCE [LARGE SCALE GENOMIC DNA]</scope>
    <source>
        <strain evidence="2 3">DSM 108380</strain>
    </source>
</reference>
<proteinExistence type="predicted"/>
<feature type="compositionally biased region" description="Polar residues" evidence="1">
    <location>
        <begin position="29"/>
        <end position="47"/>
    </location>
</feature>
<dbReference type="Proteomes" id="UP000566819">
    <property type="component" value="Unassembled WGS sequence"/>
</dbReference>
<keyword evidence="3" id="KW-1185">Reference proteome</keyword>
<accession>A0A8H4R772</accession>
<comment type="caution">
    <text evidence="2">The sequence shown here is derived from an EMBL/GenBank/DDBJ whole genome shotgun (WGS) entry which is preliminary data.</text>
</comment>
<feature type="region of interest" description="Disordered" evidence="1">
    <location>
        <begin position="14"/>
        <end position="47"/>
    </location>
</feature>